<dbReference type="RefSeq" id="WP_047855540.1">
    <property type="nucleotide sequence ID" value="NZ_CP011509.1"/>
</dbReference>
<keyword evidence="3" id="KW-1185">Reference proteome</keyword>
<sequence length="185" mass="19799">MKTKSLALLLIFISVGCLHHRGWLQNQDPSVRMPGYDAIMAGAPIDGPTLRALQVATHDFFPAWGPLRACIDTPEAHKYYAVRRGELIYVAILQDPSYCGRAHSSLDSGVRYAISVDGRILRRLLDDEPELDAPEDGNAEDGGSEPVSLDGGPTAIDVTVPPEARVSFPVIADGGIPSPDGGTPQ</sequence>
<reference evidence="2 3" key="1">
    <citation type="submission" date="2018-08" db="EMBL/GenBank/DDBJ databases">
        <title>Genomic Encyclopedia of Archaeal and Bacterial Type Strains, Phase II (KMG-II): from individual species to whole genera.</title>
        <authorList>
            <person name="Goeker M."/>
        </authorList>
    </citation>
    <scope>NUCLEOTIDE SEQUENCE [LARGE SCALE GENOMIC DNA]</scope>
    <source>
        <strain evidence="2 3">DSM 2261</strain>
    </source>
</reference>
<accession>A0ABX9JRW7</accession>
<evidence type="ECO:0000313" key="2">
    <source>
        <dbReference type="EMBL" id="REG25965.1"/>
    </source>
</evidence>
<dbReference type="Proteomes" id="UP000256345">
    <property type="component" value="Unassembled WGS sequence"/>
</dbReference>
<dbReference type="EMBL" id="QUMU01000012">
    <property type="protein sequence ID" value="REG25965.1"/>
    <property type="molecule type" value="Genomic_DNA"/>
</dbReference>
<feature type="compositionally biased region" description="Acidic residues" evidence="1">
    <location>
        <begin position="130"/>
        <end position="143"/>
    </location>
</feature>
<evidence type="ECO:0000313" key="3">
    <source>
        <dbReference type="Proteomes" id="UP000256345"/>
    </source>
</evidence>
<name>A0ABX9JRW7_9BACT</name>
<organism evidence="2 3">
    <name type="scientific">Archangium gephyra</name>
    <dbReference type="NCBI Taxonomy" id="48"/>
    <lineage>
        <taxon>Bacteria</taxon>
        <taxon>Pseudomonadati</taxon>
        <taxon>Myxococcota</taxon>
        <taxon>Myxococcia</taxon>
        <taxon>Myxococcales</taxon>
        <taxon>Cystobacterineae</taxon>
        <taxon>Archangiaceae</taxon>
        <taxon>Archangium</taxon>
    </lineage>
</organism>
<evidence type="ECO:0000256" key="1">
    <source>
        <dbReference type="SAM" id="MobiDB-lite"/>
    </source>
</evidence>
<gene>
    <name evidence="2" type="ORF">ATI61_11260</name>
</gene>
<dbReference type="PROSITE" id="PS51257">
    <property type="entry name" value="PROKAR_LIPOPROTEIN"/>
    <property type="match status" value="1"/>
</dbReference>
<proteinExistence type="predicted"/>
<protein>
    <recommendedName>
        <fullName evidence="4">Lipoprotein</fullName>
    </recommendedName>
</protein>
<comment type="caution">
    <text evidence="2">The sequence shown here is derived from an EMBL/GenBank/DDBJ whole genome shotgun (WGS) entry which is preliminary data.</text>
</comment>
<feature type="region of interest" description="Disordered" evidence="1">
    <location>
        <begin position="130"/>
        <end position="162"/>
    </location>
</feature>
<evidence type="ECO:0008006" key="4">
    <source>
        <dbReference type="Google" id="ProtNLM"/>
    </source>
</evidence>